<sequence>MTDPKPSLPSQAGQSEVAEELYGILGFHVRLAHMALKQYFHTHHGGLNLTQNKIAISEHESSVLRNFGKSELKQAVSLLRKIHERGRVNRRGRDRE</sequence>
<keyword evidence="2" id="KW-1185">Reference proteome</keyword>
<organism evidence="1 2">
    <name type="scientific">Parasphingopyxis marina</name>
    <dbReference type="NCBI Taxonomy" id="2761622"/>
    <lineage>
        <taxon>Bacteria</taxon>
        <taxon>Pseudomonadati</taxon>
        <taxon>Pseudomonadota</taxon>
        <taxon>Alphaproteobacteria</taxon>
        <taxon>Sphingomonadales</taxon>
        <taxon>Sphingomonadaceae</taxon>
        <taxon>Parasphingopyxis</taxon>
    </lineage>
</organism>
<evidence type="ECO:0000313" key="2">
    <source>
        <dbReference type="Proteomes" id="UP000564378"/>
    </source>
</evidence>
<protein>
    <submittedName>
        <fullName evidence="1">Uncharacterized protein</fullName>
    </submittedName>
</protein>
<evidence type="ECO:0000313" key="1">
    <source>
        <dbReference type="EMBL" id="MBC2778900.1"/>
    </source>
</evidence>
<gene>
    <name evidence="1" type="ORF">H6P80_14845</name>
</gene>
<dbReference type="RefSeq" id="WP_185802209.1">
    <property type="nucleotide sequence ID" value="NZ_JACJVJ010000003.1"/>
</dbReference>
<proteinExistence type="predicted"/>
<dbReference type="Proteomes" id="UP000564378">
    <property type="component" value="Unassembled WGS sequence"/>
</dbReference>
<accession>A0A842I3D8</accession>
<reference evidence="1 2" key="1">
    <citation type="submission" date="2020-08" db="EMBL/GenBank/DDBJ databases">
        <title>Draft genome sequence of Parasphingopyxis sp. GrpM-11.</title>
        <authorList>
            <person name="Oh J."/>
            <person name="Roh D.-H."/>
        </authorList>
    </citation>
    <scope>NUCLEOTIDE SEQUENCE [LARGE SCALE GENOMIC DNA]</scope>
    <source>
        <strain evidence="1 2">GrpM-11</strain>
    </source>
</reference>
<dbReference type="EMBL" id="JACJVJ010000003">
    <property type="protein sequence ID" value="MBC2778900.1"/>
    <property type="molecule type" value="Genomic_DNA"/>
</dbReference>
<comment type="caution">
    <text evidence="1">The sequence shown here is derived from an EMBL/GenBank/DDBJ whole genome shotgun (WGS) entry which is preliminary data.</text>
</comment>
<dbReference type="AlphaFoldDB" id="A0A842I3D8"/>
<name>A0A842I3D8_9SPHN</name>